<sequence>MDTAPNGSGGAAKGQAKIPIKIAPVATEAAILSLISQDNST</sequence>
<dbReference type="EMBL" id="BARV01014948">
    <property type="protein sequence ID" value="GAI25072.1"/>
    <property type="molecule type" value="Genomic_DNA"/>
</dbReference>
<dbReference type="AlphaFoldDB" id="X1M0I2"/>
<accession>X1M0I2</accession>
<name>X1M0I2_9ZZZZ</name>
<proteinExistence type="predicted"/>
<protein>
    <submittedName>
        <fullName evidence="1">Uncharacterized protein</fullName>
    </submittedName>
</protein>
<organism evidence="1">
    <name type="scientific">marine sediment metagenome</name>
    <dbReference type="NCBI Taxonomy" id="412755"/>
    <lineage>
        <taxon>unclassified sequences</taxon>
        <taxon>metagenomes</taxon>
        <taxon>ecological metagenomes</taxon>
    </lineage>
</organism>
<feature type="non-terminal residue" evidence="1">
    <location>
        <position position="41"/>
    </location>
</feature>
<comment type="caution">
    <text evidence="1">The sequence shown here is derived from an EMBL/GenBank/DDBJ whole genome shotgun (WGS) entry which is preliminary data.</text>
</comment>
<reference evidence="1" key="1">
    <citation type="journal article" date="2014" name="Front. Microbiol.">
        <title>High frequency of phylogenetically diverse reductive dehalogenase-homologous genes in deep subseafloor sedimentary metagenomes.</title>
        <authorList>
            <person name="Kawai M."/>
            <person name="Futagami T."/>
            <person name="Toyoda A."/>
            <person name="Takaki Y."/>
            <person name="Nishi S."/>
            <person name="Hori S."/>
            <person name="Arai W."/>
            <person name="Tsubouchi T."/>
            <person name="Morono Y."/>
            <person name="Uchiyama I."/>
            <person name="Ito T."/>
            <person name="Fujiyama A."/>
            <person name="Inagaki F."/>
            <person name="Takami H."/>
        </authorList>
    </citation>
    <scope>NUCLEOTIDE SEQUENCE</scope>
    <source>
        <strain evidence="1">Expedition CK06-06</strain>
    </source>
</reference>
<gene>
    <name evidence="1" type="ORF">S06H3_25919</name>
</gene>
<evidence type="ECO:0000313" key="1">
    <source>
        <dbReference type="EMBL" id="GAI25072.1"/>
    </source>
</evidence>